<dbReference type="InterPro" id="IPR014529">
    <property type="entry name" value="UCP026631"/>
</dbReference>
<evidence type="ECO:0000256" key="1">
    <source>
        <dbReference type="SAM" id="MobiDB-lite"/>
    </source>
</evidence>
<dbReference type="RefSeq" id="WP_253870630.1">
    <property type="nucleotide sequence ID" value="NZ_BAABHM010000007.1"/>
</dbReference>
<keyword evidence="2" id="KW-1133">Transmembrane helix</keyword>
<feature type="domain" description="YdbS-like PH" evidence="3">
    <location>
        <begin position="447"/>
        <end position="522"/>
    </location>
</feature>
<evidence type="ECO:0000313" key="4">
    <source>
        <dbReference type="EMBL" id="GAA4694673.1"/>
    </source>
</evidence>
<dbReference type="InterPro" id="IPR005182">
    <property type="entry name" value="YdbS-like_PH"/>
</dbReference>
<feature type="compositionally biased region" description="Basic and acidic residues" evidence="1">
    <location>
        <begin position="540"/>
        <end position="551"/>
    </location>
</feature>
<comment type="caution">
    <text evidence="4">The sequence shown here is derived from an EMBL/GenBank/DDBJ whole genome shotgun (WGS) entry which is preliminary data.</text>
</comment>
<dbReference type="EMBL" id="BAABHM010000007">
    <property type="protein sequence ID" value="GAA4694673.1"/>
    <property type="molecule type" value="Genomic_DNA"/>
</dbReference>
<name>A0ABP8WVA5_9MICO</name>
<feature type="region of interest" description="Disordered" evidence="1">
    <location>
        <begin position="528"/>
        <end position="551"/>
    </location>
</feature>
<feature type="transmembrane region" description="Helical" evidence="2">
    <location>
        <begin position="35"/>
        <end position="53"/>
    </location>
</feature>
<dbReference type="Pfam" id="PF03703">
    <property type="entry name" value="bPH_2"/>
    <property type="match status" value="3"/>
</dbReference>
<organism evidence="4 5">
    <name type="scientific">Promicromonospora umidemergens</name>
    <dbReference type="NCBI Taxonomy" id="629679"/>
    <lineage>
        <taxon>Bacteria</taxon>
        <taxon>Bacillati</taxon>
        <taxon>Actinomycetota</taxon>
        <taxon>Actinomycetes</taxon>
        <taxon>Micrococcales</taxon>
        <taxon>Promicromonosporaceae</taxon>
        <taxon>Promicromonospora</taxon>
    </lineage>
</organism>
<feature type="transmembrane region" description="Helical" evidence="2">
    <location>
        <begin position="73"/>
        <end position="94"/>
    </location>
</feature>
<dbReference type="PIRSF" id="PIRSF026631">
    <property type="entry name" value="UCP026631"/>
    <property type="match status" value="1"/>
</dbReference>
<evidence type="ECO:0000256" key="2">
    <source>
        <dbReference type="SAM" id="Phobius"/>
    </source>
</evidence>
<sequence length="551" mass="58281">MSTPEHDLEQSGPGSAAQRAQPDAEELDWRRVHPVTPLVRGWAVVGAAIVILGQQSLDGGPRGGVVELITSEYWWTVLAALAAVALVGWGYSVLAWRMTTYAIGEETVHLRRGILFRQQRHARLDRLQSVDIRQPLVARFFGLCELTLETAGGTDSGVAIGFLKGSDADELRAELLARAAGLKVTKARPAEAGTQPASGTVAAPVGAPTPEGGPQVAGPHGAVEPTGAPGAPGAPDTAAGAPADAHATAAVEAPQVPVLTVPLGRLVASVVRSGAMITLVLWALAVVVVMIVTGEFAVMTASLPAVLGAGGYLFGRLTGEFDFRVAISPDGVRLRHGMLETRSQTIPPGRVQAVRLVQSVLWRGRDWWRVQVNVAGYGGGESDDKNSVLLPVGTREEALTVLSLVLPDLGVDEPRRILDAGLDGDSRTESAYVAAPRRTRILDPVAWRRNGFTVTGRALLLRRGRMVKILDVVPHERTQSLGLSQGPWQRRLGVASFQAHSTQGPVGPVASHLDAADAARLMAEQATRARTARAAAGPERWMENQGDRPGD</sequence>
<dbReference type="PANTHER" id="PTHR34473:SF2">
    <property type="entry name" value="UPF0699 TRANSMEMBRANE PROTEIN YDBT"/>
    <property type="match status" value="1"/>
</dbReference>
<reference evidence="5" key="1">
    <citation type="journal article" date="2019" name="Int. J. Syst. Evol. Microbiol.">
        <title>The Global Catalogue of Microorganisms (GCM) 10K type strain sequencing project: providing services to taxonomists for standard genome sequencing and annotation.</title>
        <authorList>
            <consortium name="The Broad Institute Genomics Platform"/>
            <consortium name="The Broad Institute Genome Sequencing Center for Infectious Disease"/>
            <person name="Wu L."/>
            <person name="Ma J."/>
        </authorList>
    </citation>
    <scope>NUCLEOTIDE SEQUENCE [LARGE SCALE GENOMIC DNA]</scope>
    <source>
        <strain evidence="5">JCM 17975</strain>
    </source>
</reference>
<feature type="compositionally biased region" description="Low complexity" evidence="1">
    <location>
        <begin position="221"/>
        <end position="246"/>
    </location>
</feature>
<protein>
    <submittedName>
        <fullName evidence="4">PH domain-containing protein</fullName>
    </submittedName>
</protein>
<dbReference type="Proteomes" id="UP001500843">
    <property type="component" value="Unassembled WGS sequence"/>
</dbReference>
<proteinExistence type="predicted"/>
<feature type="transmembrane region" description="Helical" evidence="2">
    <location>
        <begin position="298"/>
        <end position="315"/>
    </location>
</feature>
<accession>A0ABP8WVA5</accession>
<feature type="domain" description="YdbS-like PH" evidence="3">
    <location>
        <begin position="96"/>
        <end position="174"/>
    </location>
</feature>
<keyword evidence="5" id="KW-1185">Reference proteome</keyword>
<gene>
    <name evidence="4" type="ORF">GCM10023198_13080</name>
</gene>
<keyword evidence="2" id="KW-0472">Membrane</keyword>
<feature type="region of interest" description="Disordered" evidence="1">
    <location>
        <begin position="187"/>
        <end position="246"/>
    </location>
</feature>
<feature type="region of interest" description="Disordered" evidence="1">
    <location>
        <begin position="1"/>
        <end position="25"/>
    </location>
</feature>
<evidence type="ECO:0000259" key="3">
    <source>
        <dbReference type="Pfam" id="PF03703"/>
    </source>
</evidence>
<feature type="domain" description="YdbS-like PH" evidence="3">
    <location>
        <begin position="323"/>
        <end position="404"/>
    </location>
</feature>
<feature type="transmembrane region" description="Helical" evidence="2">
    <location>
        <begin position="274"/>
        <end position="292"/>
    </location>
</feature>
<evidence type="ECO:0000313" key="5">
    <source>
        <dbReference type="Proteomes" id="UP001500843"/>
    </source>
</evidence>
<dbReference type="PANTHER" id="PTHR34473">
    <property type="entry name" value="UPF0699 TRANSMEMBRANE PROTEIN YDBS"/>
    <property type="match status" value="1"/>
</dbReference>
<keyword evidence="2" id="KW-0812">Transmembrane</keyword>